<dbReference type="SUPFAM" id="SSF52540">
    <property type="entry name" value="P-loop containing nucleoside triphosphate hydrolases"/>
    <property type="match status" value="1"/>
</dbReference>
<dbReference type="PANTHER" id="PTHR12145:SF38">
    <property type="entry name" value="MANNAN ENDO-1,6-ALPHA-MANNOSIDASE"/>
    <property type="match status" value="1"/>
</dbReference>
<dbReference type="FunFam" id="1.50.10.20:FF:000006">
    <property type="entry name" value="Mannan endo-1,6-alpha-mannosidase"/>
    <property type="match status" value="1"/>
</dbReference>
<dbReference type="EC" id="3.2.1.101" evidence="4"/>
<evidence type="ECO:0000256" key="9">
    <source>
        <dbReference type="ARBA" id="ARBA00023180"/>
    </source>
</evidence>
<keyword evidence="9" id="KW-0325">Glycoprotein</keyword>
<keyword evidence="6" id="KW-0677">Repeat</keyword>
<evidence type="ECO:0000313" key="13">
    <source>
        <dbReference type="EMBL" id="KAF4635076.1"/>
    </source>
</evidence>
<feature type="domain" description="Nephrocystin 3-like N-terminal" evidence="12">
    <location>
        <begin position="746"/>
        <end position="885"/>
    </location>
</feature>
<evidence type="ECO:0000259" key="12">
    <source>
        <dbReference type="Pfam" id="PF24883"/>
    </source>
</evidence>
<dbReference type="Pfam" id="PF24883">
    <property type="entry name" value="NPHP3_N"/>
    <property type="match status" value="1"/>
</dbReference>
<evidence type="ECO:0000256" key="10">
    <source>
        <dbReference type="ARBA" id="ARBA00023295"/>
    </source>
</evidence>
<proteinExistence type="inferred from homology"/>
<dbReference type="InterPro" id="IPR008928">
    <property type="entry name" value="6-hairpin_glycosidase_sf"/>
</dbReference>
<evidence type="ECO:0000256" key="5">
    <source>
        <dbReference type="ARBA" id="ARBA00022729"/>
    </source>
</evidence>
<evidence type="ECO:0000256" key="4">
    <source>
        <dbReference type="ARBA" id="ARBA00012350"/>
    </source>
</evidence>
<gene>
    <name evidence="13" type="ORF">G7Y89_g3034</name>
</gene>
<evidence type="ECO:0000256" key="8">
    <source>
        <dbReference type="ARBA" id="ARBA00023136"/>
    </source>
</evidence>
<dbReference type="Proteomes" id="UP000566819">
    <property type="component" value="Unassembled WGS sequence"/>
</dbReference>
<organism evidence="13 14">
    <name type="scientific">Cudoniella acicularis</name>
    <dbReference type="NCBI Taxonomy" id="354080"/>
    <lineage>
        <taxon>Eukaryota</taxon>
        <taxon>Fungi</taxon>
        <taxon>Dikarya</taxon>
        <taxon>Ascomycota</taxon>
        <taxon>Pezizomycotina</taxon>
        <taxon>Leotiomycetes</taxon>
        <taxon>Helotiales</taxon>
        <taxon>Tricladiaceae</taxon>
        <taxon>Cudoniella</taxon>
    </lineage>
</organism>
<dbReference type="OrthoDB" id="4187847at2759"/>
<evidence type="ECO:0000256" key="6">
    <source>
        <dbReference type="ARBA" id="ARBA00022737"/>
    </source>
</evidence>
<protein>
    <recommendedName>
        <fullName evidence="4">mannan endo-1,6-alpha-mannosidase</fullName>
        <ecNumber evidence="4">3.2.1.101</ecNumber>
    </recommendedName>
</protein>
<feature type="transmembrane region" description="Helical" evidence="11">
    <location>
        <begin position="12"/>
        <end position="39"/>
    </location>
</feature>
<keyword evidence="11" id="KW-0812">Transmembrane</keyword>
<sequence length="942" mass="105688">MPPKFPRKSYGLSAYLAVEIACNIATLVSTAMLFIAMLANDGQGNLVNTGFLASDPLQQTLTRSDRCLPTPIRVVRSKKRSSTPFFFTSERYRFTDSPHLPPNPAELLRCFETSGYRPPSGPRLAEKRCKWQQATTRRALDWLFVPKFGWIYFVSPFNTLASLSHEYESQNNNINNTMRNTRTVGAALLVASSPLVSALTLDVTNLASIKSAASTVAHGMMSYYSGNVTNTTSTIAVLPAPYYWWEAGAMWGAMLDYYHYTGDPSYNEVVTQALLSQVGPNSDFMVPAHKGDEGNDDQAFWGFAAMSAAEKDYPQPSTGDYTWVQLVENLWNTQVQRWDTEYCGGGLRWQIFSSNAGYNYKNSVSNGAFFQLSARLARFTGNQTYMDWATKSYEWANNTGLITPDYHVYDGADLLKNCTAITKLIWTYNAGIYLYGSAVMYNYTNGSDMWQERTQGFLNSTANFFTPFDNATDIMYEPACETVGACDNDQYSFKAYLSRFMWAATLLAPFTNETTTTLLTKSAQAAATACSGPSDGVTCGQKWYTGGYDGKYGVGEQMKTRAMEALGVASSIAGLISLAEVVVSKGSKYVHHVKNARADIKDLMFEVQSLYGVLSRLRLLANCLEDEETAGSERFLDLDHFQICRKNLDHLKRSLAKLGPDPTKGKLLWPFKSSGNKDLIDKITRNKRDLTDVLTADGLCQQQFLKAVEKKIENEKDETKKNMYKWCSKFNPYEKHRNANGLRYPNTVTWFFDSPEYKVWLETPNSGIWLYGIPGAGKTILTSAVIEEVKFLAYQNGGFAVAYYYCEYKLEQTQRLSNILGSLIIQLCAYSEDAFEELSCLYSKCNDERHVALPTNSELETLLKRLPRTIKIIYTSRDEVDIRSHFESFQGISVAAHSGDLELFVAAGIEQRIQNKTLQLKDSSLREEITNTIVSKANGMFQ</sequence>
<keyword evidence="11" id="KW-1133">Transmembrane helix</keyword>
<keyword evidence="14" id="KW-1185">Reference proteome</keyword>
<dbReference type="InterPro" id="IPR014480">
    <property type="entry name" value="Mannan-1_6-alpha_mannosidase"/>
</dbReference>
<dbReference type="GO" id="GO:0009272">
    <property type="term" value="P:fungal-type cell wall biogenesis"/>
    <property type="evidence" value="ECO:0007669"/>
    <property type="project" value="TreeGrafter"/>
</dbReference>
<comment type="caution">
    <text evidence="13">The sequence shown here is derived from an EMBL/GenBank/DDBJ whole genome shotgun (WGS) entry which is preliminary data.</text>
</comment>
<name>A0A8H4RU09_9HELO</name>
<dbReference type="GO" id="GO:0016052">
    <property type="term" value="P:carbohydrate catabolic process"/>
    <property type="evidence" value="ECO:0007669"/>
    <property type="project" value="InterPro"/>
</dbReference>
<dbReference type="Pfam" id="PF03663">
    <property type="entry name" value="Glyco_hydro_76"/>
    <property type="match status" value="1"/>
</dbReference>
<dbReference type="EMBL" id="JAAMPI010000143">
    <property type="protein sequence ID" value="KAF4635076.1"/>
    <property type="molecule type" value="Genomic_DNA"/>
</dbReference>
<dbReference type="SUPFAM" id="SSF48208">
    <property type="entry name" value="Six-hairpin glycosidases"/>
    <property type="match status" value="1"/>
</dbReference>
<dbReference type="InterPro" id="IPR005198">
    <property type="entry name" value="Glyco_hydro_76"/>
</dbReference>
<dbReference type="PANTHER" id="PTHR12145">
    <property type="entry name" value="MANNAN ENDO-1,6-ALPHA-MANNOSIDASE DCW1"/>
    <property type="match status" value="1"/>
</dbReference>
<comment type="similarity">
    <text evidence="3">Belongs to the glycosyl hydrolase 76 family.</text>
</comment>
<keyword evidence="10" id="KW-0326">Glycosidase</keyword>
<evidence type="ECO:0000313" key="14">
    <source>
        <dbReference type="Proteomes" id="UP000566819"/>
    </source>
</evidence>
<keyword evidence="5" id="KW-0732">Signal</keyword>
<comment type="subcellular location">
    <subcellularLocation>
        <location evidence="2">Endomembrane system</location>
    </subcellularLocation>
</comment>
<dbReference type="InterPro" id="IPR056884">
    <property type="entry name" value="NPHP3-like_N"/>
</dbReference>
<dbReference type="AlphaFoldDB" id="A0A8H4RU09"/>
<dbReference type="Gene3D" id="3.40.50.300">
    <property type="entry name" value="P-loop containing nucleotide triphosphate hydrolases"/>
    <property type="match status" value="1"/>
</dbReference>
<dbReference type="InterPro" id="IPR027417">
    <property type="entry name" value="P-loop_NTPase"/>
</dbReference>
<dbReference type="GO" id="GO:0008496">
    <property type="term" value="F:mannan endo-1,6-alpha-mannosidase activity"/>
    <property type="evidence" value="ECO:0007669"/>
    <property type="project" value="UniProtKB-EC"/>
</dbReference>
<evidence type="ECO:0000256" key="11">
    <source>
        <dbReference type="SAM" id="Phobius"/>
    </source>
</evidence>
<evidence type="ECO:0000256" key="1">
    <source>
        <dbReference type="ARBA" id="ARBA00001452"/>
    </source>
</evidence>
<accession>A0A8H4RU09</accession>
<keyword evidence="8 11" id="KW-0472">Membrane</keyword>
<evidence type="ECO:0000256" key="3">
    <source>
        <dbReference type="ARBA" id="ARBA00009699"/>
    </source>
</evidence>
<dbReference type="Gene3D" id="1.50.10.20">
    <property type="match status" value="1"/>
</dbReference>
<evidence type="ECO:0000256" key="7">
    <source>
        <dbReference type="ARBA" id="ARBA00022801"/>
    </source>
</evidence>
<dbReference type="GO" id="GO:0012505">
    <property type="term" value="C:endomembrane system"/>
    <property type="evidence" value="ECO:0007669"/>
    <property type="project" value="UniProtKB-SubCell"/>
</dbReference>
<reference evidence="13 14" key="1">
    <citation type="submission" date="2020-03" db="EMBL/GenBank/DDBJ databases">
        <title>Draft Genome Sequence of Cudoniella acicularis.</title>
        <authorList>
            <person name="Buettner E."/>
            <person name="Kellner H."/>
        </authorList>
    </citation>
    <scope>NUCLEOTIDE SEQUENCE [LARGE SCALE GENOMIC DNA]</scope>
    <source>
        <strain evidence="13 14">DSM 108380</strain>
    </source>
</reference>
<keyword evidence="7" id="KW-0378">Hydrolase</keyword>
<evidence type="ECO:0000256" key="2">
    <source>
        <dbReference type="ARBA" id="ARBA00004308"/>
    </source>
</evidence>
<comment type="catalytic activity">
    <reaction evidence="1">
        <text>Random hydrolysis of (1-&gt;6)-alpha-D-mannosidic linkages in unbranched (1-&gt;6)-mannans.</text>
        <dbReference type="EC" id="3.2.1.101"/>
    </reaction>
</comment>